<name>A0A3P8CT92_HELPZ</name>
<dbReference type="OrthoDB" id="418748at2759"/>
<sequence length="119" mass="13396">MSLRLDTKEGYRTVMSVYAPQTGCPEHEKDDFYFTLEEAISYYSSTNPEWWPIAALCVGKPCEFILFLSEFCAVAGFYVKDGSAEEALGREAYERTSVKSSSYLSVSEDDEAVETPDLK</sequence>
<gene>
    <name evidence="2" type="ORF">HPBE_LOCUS22911</name>
</gene>
<proteinExistence type="predicted"/>
<protein>
    <submittedName>
        <fullName evidence="4">CX domain-containing protein</fullName>
    </submittedName>
</protein>
<dbReference type="EMBL" id="UZAH01034483">
    <property type="protein sequence ID" value="VDP35391.1"/>
    <property type="molecule type" value="Genomic_DNA"/>
</dbReference>
<dbReference type="AlphaFoldDB" id="A0A3P8CT92"/>
<dbReference type="WBParaSite" id="HPBE_0002291201-mRNA-1">
    <property type="protein sequence ID" value="HPBE_0002291201-mRNA-1"/>
    <property type="gene ID" value="HPBE_0002291201"/>
</dbReference>
<feature type="compositionally biased region" description="Acidic residues" evidence="1">
    <location>
        <begin position="107"/>
        <end position="119"/>
    </location>
</feature>
<reference evidence="2 3" key="1">
    <citation type="submission" date="2018-11" db="EMBL/GenBank/DDBJ databases">
        <authorList>
            <consortium name="Pathogen Informatics"/>
        </authorList>
    </citation>
    <scope>NUCLEOTIDE SEQUENCE [LARGE SCALE GENOMIC DNA]</scope>
</reference>
<evidence type="ECO:0000256" key="1">
    <source>
        <dbReference type="SAM" id="MobiDB-lite"/>
    </source>
</evidence>
<reference evidence="4" key="2">
    <citation type="submission" date="2019-09" db="UniProtKB">
        <authorList>
            <consortium name="WormBaseParasite"/>
        </authorList>
    </citation>
    <scope>IDENTIFICATION</scope>
</reference>
<accession>A0A3P8CT92</accession>
<evidence type="ECO:0000313" key="4">
    <source>
        <dbReference type="WBParaSite" id="HPBE_0002291201-mRNA-1"/>
    </source>
</evidence>
<organism evidence="2">
    <name type="scientific">Heligmosomoides polygyrus</name>
    <name type="common">Parasitic roundworm</name>
    <dbReference type="NCBI Taxonomy" id="6339"/>
    <lineage>
        <taxon>Eukaryota</taxon>
        <taxon>Metazoa</taxon>
        <taxon>Ecdysozoa</taxon>
        <taxon>Nematoda</taxon>
        <taxon>Chromadorea</taxon>
        <taxon>Rhabditida</taxon>
        <taxon>Rhabditina</taxon>
        <taxon>Rhabditomorpha</taxon>
        <taxon>Strongyloidea</taxon>
        <taxon>Heligmosomidae</taxon>
        <taxon>Heligmosomoides</taxon>
    </lineage>
</organism>
<evidence type="ECO:0000313" key="2">
    <source>
        <dbReference type="EMBL" id="VDP35391.1"/>
    </source>
</evidence>
<evidence type="ECO:0000313" key="3">
    <source>
        <dbReference type="Proteomes" id="UP000050761"/>
    </source>
</evidence>
<feature type="region of interest" description="Disordered" evidence="1">
    <location>
        <begin position="99"/>
        <end position="119"/>
    </location>
</feature>
<dbReference type="Proteomes" id="UP000050761">
    <property type="component" value="Unassembled WGS sequence"/>
</dbReference>
<keyword evidence="3" id="KW-1185">Reference proteome</keyword>